<organism evidence="2 3">
    <name type="scientific">Plasmodium yoelii 17X</name>
    <dbReference type="NCBI Taxonomy" id="1323249"/>
    <lineage>
        <taxon>Eukaryota</taxon>
        <taxon>Sar</taxon>
        <taxon>Alveolata</taxon>
        <taxon>Apicomplexa</taxon>
        <taxon>Aconoidasida</taxon>
        <taxon>Haemosporida</taxon>
        <taxon>Plasmodiidae</taxon>
        <taxon>Plasmodium</taxon>
        <taxon>Plasmodium (Vinckeia)</taxon>
    </lineage>
</organism>
<name>V7PGC2_PLAYE</name>
<feature type="region of interest" description="Disordered" evidence="1">
    <location>
        <begin position="232"/>
        <end position="255"/>
    </location>
</feature>
<evidence type="ECO:0000313" key="2">
    <source>
        <dbReference type="EMBL" id="ETB58494.1"/>
    </source>
</evidence>
<dbReference type="AlphaFoldDB" id="V7PGC2"/>
<sequence length="255" mass="30648">MTHRFELNKQSINLDIDMKNERIIGNTHMNVTLYMPIYYLYDKNDFEKNNFDIKNVKICTNNIQHPKSEDVEIDEENINKFENCNTINKYINKKKRSSYEINNETLTNEITSHTQLDASSYIQLDQIESYIKFQKNKYIFLVIQIPNNSKQAKYYDIKINGKEELNYYTIYDNHSYIQNVFENSEMEKDVPIYNSIPQNNIQNFKNETNINTIQNEYSSVTSYDNDTINEDINQYSKKKRKIKKKKKKEKKKKKK</sequence>
<feature type="compositionally biased region" description="Basic residues" evidence="1">
    <location>
        <begin position="236"/>
        <end position="255"/>
    </location>
</feature>
<evidence type="ECO:0000313" key="3">
    <source>
        <dbReference type="Proteomes" id="UP000018538"/>
    </source>
</evidence>
<proteinExistence type="predicted"/>
<keyword evidence="3" id="KW-1185">Reference proteome</keyword>
<reference evidence="2 3" key="1">
    <citation type="submission" date="2013-11" db="EMBL/GenBank/DDBJ databases">
        <title>The Genome Sequence of Plasmodium yoelii 17X.</title>
        <authorList>
            <consortium name="The Broad Institute Genomics Platform"/>
            <consortium name="The Broad Institute Genome Sequencing Center for Infectious Disease"/>
            <person name="Neafsey D."/>
            <person name="Adams J."/>
            <person name="Walker B."/>
            <person name="Young S.K."/>
            <person name="Zeng Q."/>
            <person name="Gargeya S."/>
            <person name="Fitzgerald M."/>
            <person name="Haas B."/>
            <person name="Abouelleil A."/>
            <person name="Alvarado L."/>
            <person name="Chapman S.B."/>
            <person name="Gainer-Dewar J."/>
            <person name="Goldberg J."/>
            <person name="Griggs A."/>
            <person name="Gujja S."/>
            <person name="Hansen M."/>
            <person name="Howarth C."/>
            <person name="Imamovic A."/>
            <person name="Ireland A."/>
            <person name="Larimer J."/>
            <person name="McCowan C."/>
            <person name="Murphy C."/>
            <person name="Pearson M."/>
            <person name="Poon T.W."/>
            <person name="Priest M."/>
            <person name="Roberts A."/>
            <person name="Saif S."/>
            <person name="Shea T."/>
            <person name="Sykes S."/>
            <person name="Wortman J."/>
            <person name="Nusbaum C."/>
            <person name="Birren B."/>
        </authorList>
    </citation>
    <scope>NUCLEOTIDE SEQUENCE [LARGE SCALE GENOMIC DNA]</scope>
    <source>
        <strain evidence="2 3">17X</strain>
    </source>
</reference>
<evidence type="ECO:0000256" key="1">
    <source>
        <dbReference type="SAM" id="MobiDB-lite"/>
    </source>
</evidence>
<dbReference type="EMBL" id="KI635789">
    <property type="protein sequence ID" value="ETB58494.1"/>
    <property type="molecule type" value="Genomic_DNA"/>
</dbReference>
<dbReference type="Proteomes" id="UP000018538">
    <property type="component" value="Unassembled WGS sequence"/>
</dbReference>
<gene>
    <name evidence="2" type="ORF">YYC_04085</name>
</gene>
<protein>
    <submittedName>
        <fullName evidence="2">Uncharacterized protein</fullName>
    </submittedName>
</protein>
<accession>V7PGC2</accession>